<feature type="compositionally biased region" description="Low complexity" evidence="1">
    <location>
        <begin position="134"/>
        <end position="145"/>
    </location>
</feature>
<feature type="compositionally biased region" description="Pro residues" evidence="1">
    <location>
        <begin position="962"/>
        <end position="973"/>
    </location>
</feature>
<gene>
    <name evidence="2" type="primary">Nktr-002</name>
</gene>
<feature type="compositionally biased region" description="Low complexity" evidence="1">
    <location>
        <begin position="334"/>
        <end position="345"/>
    </location>
</feature>
<feature type="compositionally biased region" description="Low complexity" evidence="1">
    <location>
        <begin position="754"/>
        <end position="767"/>
    </location>
</feature>
<feature type="compositionally biased region" description="Polar residues" evidence="1">
    <location>
        <begin position="536"/>
        <end position="545"/>
    </location>
</feature>
<feature type="compositionally biased region" description="Pro residues" evidence="1">
    <location>
        <begin position="832"/>
        <end position="848"/>
    </location>
</feature>
<feature type="compositionally biased region" description="Low complexity" evidence="1">
    <location>
        <begin position="430"/>
        <end position="441"/>
    </location>
</feature>
<name>A0A6F9DN58_9ASCI</name>
<feature type="compositionally biased region" description="Polar residues" evidence="1">
    <location>
        <begin position="1213"/>
        <end position="1227"/>
    </location>
</feature>
<feature type="region of interest" description="Disordered" evidence="1">
    <location>
        <begin position="1310"/>
        <end position="1551"/>
    </location>
</feature>
<feature type="compositionally biased region" description="Polar residues" evidence="1">
    <location>
        <begin position="851"/>
        <end position="873"/>
    </location>
</feature>
<organism evidence="2">
    <name type="scientific">Phallusia mammillata</name>
    <dbReference type="NCBI Taxonomy" id="59560"/>
    <lineage>
        <taxon>Eukaryota</taxon>
        <taxon>Metazoa</taxon>
        <taxon>Chordata</taxon>
        <taxon>Tunicata</taxon>
        <taxon>Ascidiacea</taxon>
        <taxon>Phlebobranchia</taxon>
        <taxon>Ascidiidae</taxon>
        <taxon>Phallusia</taxon>
    </lineage>
</organism>
<feature type="compositionally biased region" description="Basic and acidic residues" evidence="1">
    <location>
        <begin position="20"/>
        <end position="31"/>
    </location>
</feature>
<feature type="compositionally biased region" description="Polar residues" evidence="1">
    <location>
        <begin position="443"/>
        <end position="452"/>
    </location>
</feature>
<feature type="compositionally biased region" description="Basic and acidic residues" evidence="1">
    <location>
        <begin position="193"/>
        <end position="207"/>
    </location>
</feature>
<feature type="compositionally biased region" description="Basic and acidic residues" evidence="1">
    <location>
        <begin position="395"/>
        <end position="407"/>
    </location>
</feature>
<dbReference type="GO" id="GO:0016853">
    <property type="term" value="F:isomerase activity"/>
    <property type="evidence" value="ECO:0007669"/>
    <property type="project" value="UniProtKB-KW"/>
</dbReference>
<feature type="compositionally biased region" description="Polar residues" evidence="1">
    <location>
        <begin position="1166"/>
        <end position="1180"/>
    </location>
</feature>
<feature type="compositionally biased region" description="Pro residues" evidence="1">
    <location>
        <begin position="208"/>
        <end position="217"/>
    </location>
</feature>
<feature type="compositionally biased region" description="Polar residues" evidence="1">
    <location>
        <begin position="555"/>
        <end position="566"/>
    </location>
</feature>
<feature type="compositionally biased region" description="Acidic residues" evidence="1">
    <location>
        <begin position="1017"/>
        <end position="1029"/>
    </location>
</feature>
<feature type="compositionally biased region" description="Pro residues" evidence="1">
    <location>
        <begin position="474"/>
        <end position="491"/>
    </location>
</feature>
<reference evidence="2" key="1">
    <citation type="submission" date="2020-04" db="EMBL/GenBank/DDBJ databases">
        <authorList>
            <person name="Neveu A P."/>
        </authorList>
    </citation>
    <scope>NUCLEOTIDE SEQUENCE</scope>
    <source>
        <tissue evidence="2">Whole embryo</tissue>
    </source>
</reference>
<sequence>MAQQVQYYGGRDNYNQGYNRDPEPRYREESNRNSWSDQRPPPPPTQSQPPNQPQRYGQSSEYYDRREREQPQADYQQRDRGFNTNYKRNQYSNDGAYQHEERYNEPSERRPQYSVDSRDNYDRNQQYVAEQTRQYPPQQEPVQQPADTYQRDYQHTEQPRHQEYDSRSNVNQQQQVNNYQDDRSNNNQQYGQRYDEYQRNDFERDRPPQPYQPPPQQPTHSTYNQQPNNQHSASSAPRSPVADSNQVGRPQVLAQTTATTRGGAAVFGIVAKVGRPENNKAASRPPPPRSNEVPQNQPGQYNQQYRAEDDRQRSPARTHPLAPIMEQPTPPISPQYQGGRQYQDRQPPPAPQYDRPGYDRLPQIRKQEDYYNDRPADGYREDSSGYGSASTYNDRPYDDRPHYDQQHRPQSGNRPYMEQPKPAQPPTRPQQNYSNQNSDNYGRNWNENNQSDLPPPPTFHQQNIKRHWTLQKKPAPPQKPVENYRPPPPPNVREQNRDSVIDKTHIKSVQAAKSLFDKPSGPVPLPQPKAAYVGNKYSSTGSNLPPRSRIHSDPDQQYPQSPTNRSQPQQIPPQPHQMSRSMNNLDRLPPPSRQPQNRNSYSGEPPPTQPPMVVGVRFDKDTREKPQFNPPQQDRNEQPQLHEPPVELRSNQSRSPYEQPRDNRPQQPNYNRPNQPHHRNETQFEPVRPDPGNYNHPEPPTRSPVYQQPPQNDRSFQSQAPVQQGSNYPNDPTRGGDYYQDNSRPDRFETPSSQYQQQQQTGQMEPQLYNNQYGPRSYTSGDRRSAAEYEAPRQEVVSQRFPIDDDRRQQPAYQAPSEQRQPQPSSQRNSYVPPPEVEQHSYPPPPRLGSPTYNTSPQSSVVSRQQEQNTRPQYNDRASGRQDTRQVRFEQRPTNGQFENEVQQQQSPDSEVSNYVPSIVSRSYQSYNQQAEPPAPAPATTQKIPARPTSRPNTKQSESEWPEPPPPVEPTPPNSYKRNPNTSYNQENRTQYQTRQPPPGRDNNRMLTNVPRHPFDPDDEDDDSSEGIDVDAPTPPPQQAPPPKKWGSNQQIGRRDAQQRQVPAGEKHGYDRQPGDGLNDDRFDTNVPVRQQQFPTKVPPNKPKRNSLKRTEPQQTASPAPQPEVYDWDQDDSDNGSQNQLNHDHSKARLRVAKSGGMSTRKPPTRQGSSNNLIADTTPNDDFAIEVTPNDLRKVRGSPITVQQGSPEKPQTKTKSSVKSAHPQTTAGGEPRLRKEDRQGSKLIFKVPSPETVKKPTAHPLPDLQEPANGEKKRPPTYTGFGNTTKPKSHLGSDLLGQFKSARDSALLKAAKKQDQALKAISGFQPKRNTSPVKSPTRKPETVADKNASKIIKNQPPKSSYDENKDIYNRSKPKHDRHSPDERSNRTSVKSSSTITGRRNSDSSSDHRGRSTRDRGRSRARSRSRDRDLSPGRNRGRSRSRERLESPDRRRGRSRSRERRLSPDRRGRSPSRERNISPSRRRREHSRERDLDRDQRTRKSERYNQPVSPYRHGRDEPPYNRSHHHRGGSDEPEWVEQYRKRRTHHGDPSVQRRAWVNDPRWQAKKEFDVDEYERDVKRATSYNSDFEQPQRNQMFPSKLMQKGKAPPSRRPPPKNDDWMRNLKEHNKKAAQRRFGNI</sequence>
<dbReference type="EMBL" id="LR788483">
    <property type="protein sequence ID" value="CAB3264345.1"/>
    <property type="molecule type" value="mRNA"/>
</dbReference>
<feature type="compositionally biased region" description="Basic and acidic residues" evidence="1">
    <location>
        <begin position="1338"/>
        <end position="1348"/>
    </location>
</feature>
<feature type="compositionally biased region" description="Basic and acidic residues" evidence="1">
    <location>
        <begin position="494"/>
        <end position="505"/>
    </location>
</feature>
<evidence type="ECO:0000313" key="2">
    <source>
        <dbReference type="EMBL" id="CAB3264345.1"/>
    </source>
</evidence>
<feature type="compositionally biased region" description="Basic and acidic residues" evidence="1">
    <location>
        <begin position="97"/>
        <end position="122"/>
    </location>
</feature>
<protein>
    <submittedName>
        <fullName evidence="2">Peptidyl-prolyl cis-trans isomerase G</fullName>
    </submittedName>
</protein>
<accession>A0A6F9DN58</accession>
<feature type="compositionally biased region" description="Low complexity" evidence="1">
    <location>
        <begin position="254"/>
        <end position="264"/>
    </location>
</feature>
<feature type="compositionally biased region" description="Polar residues" evidence="1">
    <location>
        <begin position="768"/>
        <end position="780"/>
    </location>
</feature>
<feature type="compositionally biased region" description="Basic and acidic residues" evidence="1">
    <location>
        <begin position="149"/>
        <end position="166"/>
    </location>
</feature>
<feature type="compositionally biased region" description="Polar residues" evidence="1">
    <location>
        <begin position="1580"/>
        <end position="1595"/>
    </location>
</feature>
<feature type="compositionally biased region" description="Polar residues" evidence="1">
    <location>
        <begin position="123"/>
        <end position="133"/>
    </location>
</feature>
<feature type="compositionally biased region" description="Pro residues" evidence="1">
    <location>
        <begin position="39"/>
        <end position="52"/>
    </location>
</feature>
<feature type="compositionally biased region" description="Basic and acidic residues" evidence="1">
    <location>
        <begin position="878"/>
        <end position="891"/>
    </location>
</feature>
<keyword evidence="2" id="KW-0413">Isomerase</keyword>
<feature type="compositionally biased region" description="Polar residues" evidence="1">
    <location>
        <begin position="1386"/>
        <end position="1396"/>
    </location>
</feature>
<feature type="compositionally biased region" description="Polar residues" evidence="1">
    <location>
        <begin position="219"/>
        <end position="248"/>
    </location>
</feature>
<evidence type="ECO:0000256" key="1">
    <source>
        <dbReference type="SAM" id="MobiDB-lite"/>
    </source>
</evidence>
<feature type="compositionally biased region" description="Basic and acidic residues" evidence="1">
    <location>
        <begin position="1485"/>
        <end position="1502"/>
    </location>
</feature>
<feature type="compositionally biased region" description="Basic and acidic residues" evidence="1">
    <location>
        <begin position="617"/>
        <end position="626"/>
    </location>
</feature>
<proteinExistence type="evidence at transcript level"/>
<feature type="compositionally biased region" description="Low complexity" evidence="1">
    <location>
        <begin position="665"/>
        <end position="674"/>
    </location>
</feature>
<feature type="compositionally biased region" description="Basic and acidic residues" evidence="1">
    <location>
        <begin position="1439"/>
        <end position="1449"/>
    </location>
</feature>
<feature type="compositionally biased region" description="Basic and acidic residues" evidence="1">
    <location>
        <begin position="1399"/>
        <end position="1430"/>
    </location>
</feature>
<feature type="region of interest" description="Disordered" evidence="1">
    <location>
        <begin position="1580"/>
        <end position="1637"/>
    </location>
</feature>
<feature type="compositionally biased region" description="Polar residues" evidence="1">
    <location>
        <begin position="704"/>
        <end position="730"/>
    </location>
</feature>
<feature type="compositionally biased region" description="Pro residues" evidence="1">
    <location>
        <begin position="1033"/>
        <end position="1044"/>
    </location>
</feature>
<feature type="compositionally biased region" description="Polar residues" evidence="1">
    <location>
        <begin position="974"/>
        <end position="995"/>
    </location>
</feature>
<feature type="compositionally biased region" description="Low complexity" evidence="1">
    <location>
        <begin position="169"/>
        <end position="178"/>
    </location>
</feature>
<feature type="compositionally biased region" description="Basic and acidic residues" evidence="1">
    <location>
        <begin position="1613"/>
        <end position="1624"/>
    </location>
</feature>
<feature type="compositionally biased region" description="Polar residues" evidence="1">
    <location>
        <begin position="82"/>
        <end position="95"/>
    </location>
</feature>
<feature type="compositionally biased region" description="Basic and acidic residues" evidence="1">
    <location>
        <begin position="365"/>
        <end position="383"/>
    </location>
</feature>
<feature type="region of interest" description="Disordered" evidence="1">
    <location>
        <begin position="1"/>
        <end position="1294"/>
    </location>
</feature>
<feature type="compositionally biased region" description="Low complexity" evidence="1">
    <location>
        <begin position="814"/>
        <end position="827"/>
    </location>
</feature>
<feature type="compositionally biased region" description="Low complexity" evidence="1">
    <location>
        <begin position="294"/>
        <end position="305"/>
    </location>
</feature>
<feature type="compositionally biased region" description="Basic and acidic residues" evidence="1">
    <location>
        <begin position="1459"/>
        <end position="1475"/>
    </location>
</feature>
<feature type="compositionally biased region" description="Basic and acidic residues" evidence="1">
    <location>
        <begin position="1065"/>
        <end position="1084"/>
    </location>
</feature>
<feature type="compositionally biased region" description="Basic and acidic residues" evidence="1">
    <location>
        <begin position="1360"/>
        <end position="1369"/>
    </location>
</feature>
<feature type="compositionally biased region" description="Basic and acidic residues" evidence="1">
    <location>
        <begin position="781"/>
        <end position="793"/>
    </location>
</feature>
<feature type="compositionally biased region" description="Basic and acidic residues" evidence="1">
    <location>
        <begin position="62"/>
        <end position="81"/>
    </location>
</feature>
<feature type="compositionally biased region" description="Polar residues" evidence="1">
    <location>
        <begin position="892"/>
        <end position="930"/>
    </location>
</feature>
<feature type="compositionally biased region" description="Basic and acidic residues" evidence="1">
    <location>
        <begin position="1231"/>
        <end position="1240"/>
    </location>
</feature>